<dbReference type="VEuPathDB" id="FungiDB:QG37_00928"/>
<organism evidence="2 3">
    <name type="scientific">Candidozyma auris</name>
    <name type="common">Yeast</name>
    <name type="synonym">Candida auris</name>
    <dbReference type="NCBI Taxonomy" id="498019"/>
    <lineage>
        <taxon>Eukaryota</taxon>
        <taxon>Fungi</taxon>
        <taxon>Dikarya</taxon>
        <taxon>Ascomycota</taxon>
        <taxon>Saccharomycotina</taxon>
        <taxon>Pichiomycetes</taxon>
        <taxon>Metschnikowiaceae</taxon>
        <taxon>Candidozyma</taxon>
    </lineage>
</organism>
<accession>A0A0L0P6Q5</accession>
<dbReference type="Proteomes" id="UP000037122">
    <property type="component" value="Unassembled WGS sequence"/>
</dbReference>
<comment type="caution">
    <text evidence="2">The sequence shown here is derived from an EMBL/GenBank/DDBJ whole genome shotgun (WGS) entry which is preliminary data.</text>
</comment>
<sequence>MREVVWKSLKAGLPAPIYMEVYAFWQAAKRTEGGERRNGRLLGANGKLQKKIPFFKRSDYYQNLQPTQVICPDYKFLFILFFSYLPLSILCVLFTCGGFWACFAPCAVSAWEEWTLPKVEDLVCGRYETHKFEKVLSMISYGTSLYLDVAHLLV</sequence>
<feature type="transmembrane region" description="Helical" evidence="1">
    <location>
        <begin position="76"/>
        <end position="100"/>
    </location>
</feature>
<keyword evidence="1" id="KW-0812">Transmembrane</keyword>
<evidence type="ECO:0000313" key="2">
    <source>
        <dbReference type="EMBL" id="KNE01989.1"/>
    </source>
</evidence>
<reference evidence="3" key="1">
    <citation type="journal article" date="2015" name="BMC Genomics">
        <title>Draft genome of a commonly misdiagnosed multidrug resistant pathogen Candida auris.</title>
        <authorList>
            <person name="Chatterjee S."/>
            <person name="Alampalli S.V."/>
            <person name="Nageshan R.K."/>
            <person name="Chettiar S.T."/>
            <person name="Joshi S."/>
            <person name="Tatu U.S."/>
        </authorList>
    </citation>
    <scope>NUCLEOTIDE SEQUENCE [LARGE SCALE GENOMIC DNA]</scope>
    <source>
        <strain evidence="3">6684</strain>
    </source>
</reference>
<evidence type="ECO:0000256" key="1">
    <source>
        <dbReference type="SAM" id="Phobius"/>
    </source>
</evidence>
<keyword evidence="1" id="KW-0472">Membrane</keyword>
<name>A0A0L0P6Q5_CANAR</name>
<keyword evidence="1" id="KW-1133">Transmembrane helix</keyword>
<gene>
    <name evidence="2" type="ORF">QG37_00928</name>
</gene>
<protein>
    <submittedName>
        <fullName evidence="2">Uncharacterized protein</fullName>
    </submittedName>
</protein>
<dbReference type="AlphaFoldDB" id="A0A0L0P6Q5"/>
<dbReference type="EMBL" id="LGST01000007">
    <property type="protein sequence ID" value="KNE01989.1"/>
    <property type="molecule type" value="Genomic_DNA"/>
</dbReference>
<evidence type="ECO:0000313" key="3">
    <source>
        <dbReference type="Proteomes" id="UP000037122"/>
    </source>
</evidence>
<proteinExistence type="predicted"/>